<keyword evidence="3" id="KW-1185">Reference proteome</keyword>
<keyword evidence="1" id="KW-0472">Membrane</keyword>
<dbReference type="PANTHER" id="PTHR46610">
    <property type="entry name" value="OS05G0181300 PROTEIN"/>
    <property type="match status" value="1"/>
</dbReference>
<feature type="transmembrane region" description="Helical" evidence="1">
    <location>
        <begin position="97"/>
        <end position="114"/>
    </location>
</feature>
<dbReference type="AlphaFoldDB" id="A0AA38TKC1"/>
<feature type="transmembrane region" description="Helical" evidence="1">
    <location>
        <begin position="126"/>
        <end position="144"/>
    </location>
</feature>
<keyword evidence="1" id="KW-0812">Transmembrane</keyword>
<dbReference type="InterPro" id="IPR045501">
    <property type="entry name" value="DUF6490"/>
</dbReference>
<dbReference type="EMBL" id="JARYMX010000002">
    <property type="protein sequence ID" value="KAJ9562514.1"/>
    <property type="molecule type" value="Genomic_DNA"/>
</dbReference>
<sequence>MGIQMPMSKKLTLIPQTTIPHDKNSNDFNWLPFYFIIMMPNIIGTITKSIIRHDYSVLLLCVSVFAAFFLLQSCLIKYTSLPKKTDKSRSLKSLLKLNMWFLYTAISFGFVYQFTDLFPSEITVGLYAVVAVCSSFLFYVFVVVDRVRYWRNWRYGEEEREVVPEGRRLDAGKLSRYSFSIMEKV</sequence>
<accession>A0AA38TKC1</accession>
<keyword evidence="1" id="KW-1133">Transmembrane helix</keyword>
<feature type="transmembrane region" description="Helical" evidence="1">
    <location>
        <begin position="31"/>
        <end position="51"/>
    </location>
</feature>
<evidence type="ECO:0000313" key="3">
    <source>
        <dbReference type="Proteomes" id="UP001172457"/>
    </source>
</evidence>
<dbReference type="PANTHER" id="PTHR46610:SF20">
    <property type="entry name" value="OS05G0181300 PROTEIN"/>
    <property type="match status" value="1"/>
</dbReference>
<proteinExistence type="predicted"/>
<dbReference type="Proteomes" id="UP001172457">
    <property type="component" value="Chromosome 2"/>
</dbReference>
<feature type="transmembrane region" description="Helical" evidence="1">
    <location>
        <begin position="57"/>
        <end position="76"/>
    </location>
</feature>
<comment type="caution">
    <text evidence="2">The sequence shown here is derived from an EMBL/GenBank/DDBJ whole genome shotgun (WGS) entry which is preliminary data.</text>
</comment>
<name>A0AA38TKC1_9ASTR</name>
<reference evidence="2" key="1">
    <citation type="submission" date="2023-03" db="EMBL/GenBank/DDBJ databases">
        <title>Chromosome-scale reference genome and RAD-based genetic map of yellow starthistle (Centaurea solstitialis) reveal putative structural variation and QTLs associated with invader traits.</title>
        <authorList>
            <person name="Reatini B."/>
            <person name="Cang F.A."/>
            <person name="Jiang Q."/>
            <person name="Mckibben M.T.W."/>
            <person name="Barker M.S."/>
            <person name="Rieseberg L.H."/>
            <person name="Dlugosch K.M."/>
        </authorList>
    </citation>
    <scope>NUCLEOTIDE SEQUENCE</scope>
    <source>
        <strain evidence="2">CAN-66</strain>
        <tissue evidence="2">Leaf</tissue>
    </source>
</reference>
<evidence type="ECO:0000256" key="1">
    <source>
        <dbReference type="SAM" id="Phobius"/>
    </source>
</evidence>
<evidence type="ECO:0000313" key="2">
    <source>
        <dbReference type="EMBL" id="KAJ9562514.1"/>
    </source>
</evidence>
<gene>
    <name evidence="2" type="ORF">OSB04_007674</name>
</gene>
<protein>
    <submittedName>
        <fullName evidence="2">Uncharacterized protein</fullName>
    </submittedName>
</protein>
<organism evidence="2 3">
    <name type="scientific">Centaurea solstitialis</name>
    <name type="common">yellow star-thistle</name>
    <dbReference type="NCBI Taxonomy" id="347529"/>
    <lineage>
        <taxon>Eukaryota</taxon>
        <taxon>Viridiplantae</taxon>
        <taxon>Streptophyta</taxon>
        <taxon>Embryophyta</taxon>
        <taxon>Tracheophyta</taxon>
        <taxon>Spermatophyta</taxon>
        <taxon>Magnoliopsida</taxon>
        <taxon>eudicotyledons</taxon>
        <taxon>Gunneridae</taxon>
        <taxon>Pentapetalae</taxon>
        <taxon>asterids</taxon>
        <taxon>campanulids</taxon>
        <taxon>Asterales</taxon>
        <taxon>Asteraceae</taxon>
        <taxon>Carduoideae</taxon>
        <taxon>Cardueae</taxon>
        <taxon>Centaureinae</taxon>
        <taxon>Centaurea</taxon>
    </lineage>
</organism>